<name>A0ABD0M377_9CAEN</name>
<evidence type="ECO:0000313" key="1">
    <source>
        <dbReference type="EMBL" id="KAK7506147.1"/>
    </source>
</evidence>
<evidence type="ECO:0000313" key="2">
    <source>
        <dbReference type="Proteomes" id="UP001519460"/>
    </source>
</evidence>
<dbReference type="EMBL" id="JACVVK020000008">
    <property type="protein sequence ID" value="KAK7506147.1"/>
    <property type="molecule type" value="Genomic_DNA"/>
</dbReference>
<gene>
    <name evidence="1" type="ORF">BaRGS_00002869</name>
</gene>
<sequence length="146" mass="15612">MHFSKKSLWPRILRVTSGNISALTHGLLQPAWRDRASYWGAALVGRVSRCASSSIRSATSTSHTDCLAHSALPPSTSACRVTLGEEGHVTWPGYSLGYSVFESMGFFLLKGIQSLVTATGGYLHHHQVSLACTLTKHLSLSGLASG</sequence>
<comment type="caution">
    <text evidence="1">The sequence shown here is derived from an EMBL/GenBank/DDBJ whole genome shotgun (WGS) entry which is preliminary data.</text>
</comment>
<organism evidence="1 2">
    <name type="scientific">Batillaria attramentaria</name>
    <dbReference type="NCBI Taxonomy" id="370345"/>
    <lineage>
        <taxon>Eukaryota</taxon>
        <taxon>Metazoa</taxon>
        <taxon>Spiralia</taxon>
        <taxon>Lophotrochozoa</taxon>
        <taxon>Mollusca</taxon>
        <taxon>Gastropoda</taxon>
        <taxon>Caenogastropoda</taxon>
        <taxon>Sorbeoconcha</taxon>
        <taxon>Cerithioidea</taxon>
        <taxon>Batillariidae</taxon>
        <taxon>Batillaria</taxon>
    </lineage>
</organism>
<accession>A0ABD0M377</accession>
<keyword evidence="2" id="KW-1185">Reference proteome</keyword>
<reference evidence="1 2" key="1">
    <citation type="journal article" date="2023" name="Sci. Data">
        <title>Genome assembly of the Korean intertidal mud-creeper Batillaria attramentaria.</title>
        <authorList>
            <person name="Patra A.K."/>
            <person name="Ho P.T."/>
            <person name="Jun S."/>
            <person name="Lee S.J."/>
            <person name="Kim Y."/>
            <person name="Won Y.J."/>
        </authorList>
    </citation>
    <scope>NUCLEOTIDE SEQUENCE [LARGE SCALE GENOMIC DNA]</scope>
    <source>
        <strain evidence="1">Wonlab-2016</strain>
    </source>
</reference>
<proteinExistence type="predicted"/>
<dbReference type="AlphaFoldDB" id="A0ABD0M377"/>
<dbReference type="Proteomes" id="UP001519460">
    <property type="component" value="Unassembled WGS sequence"/>
</dbReference>
<protein>
    <submittedName>
        <fullName evidence="1">Uncharacterized protein</fullName>
    </submittedName>
</protein>